<dbReference type="PANTHER" id="PTHR40261">
    <property type="match status" value="1"/>
</dbReference>
<dbReference type="EMBL" id="PRDL01000001">
    <property type="protein sequence ID" value="MBE8716385.1"/>
    <property type="molecule type" value="Genomic_DNA"/>
</dbReference>
<evidence type="ECO:0000256" key="2">
    <source>
        <dbReference type="ARBA" id="ARBA00022723"/>
    </source>
</evidence>
<dbReference type="PROSITE" id="PS51296">
    <property type="entry name" value="RIESKE"/>
    <property type="match status" value="1"/>
</dbReference>
<dbReference type="InterPro" id="IPR017941">
    <property type="entry name" value="Rieske_2Fe-2S"/>
</dbReference>
<keyword evidence="1" id="KW-0001">2Fe-2S</keyword>
<dbReference type="PANTHER" id="PTHR40261:SF1">
    <property type="entry name" value="RIESKE DOMAIN-CONTAINING PROTEIN"/>
    <property type="match status" value="1"/>
</dbReference>
<dbReference type="GO" id="GO:0046872">
    <property type="term" value="F:metal ion binding"/>
    <property type="evidence" value="ECO:0007669"/>
    <property type="project" value="UniProtKB-KW"/>
</dbReference>
<dbReference type="Proteomes" id="UP000652567">
    <property type="component" value="Unassembled WGS sequence"/>
</dbReference>
<evidence type="ECO:0000313" key="6">
    <source>
        <dbReference type="EMBL" id="MBE8716385.1"/>
    </source>
</evidence>
<organism evidence="6 7">
    <name type="scientific">Cellvibrio polysaccharolyticus</name>
    <dbReference type="NCBI Taxonomy" id="2082724"/>
    <lineage>
        <taxon>Bacteria</taxon>
        <taxon>Pseudomonadati</taxon>
        <taxon>Pseudomonadota</taxon>
        <taxon>Gammaproteobacteria</taxon>
        <taxon>Cellvibrionales</taxon>
        <taxon>Cellvibrionaceae</taxon>
        <taxon>Cellvibrio</taxon>
    </lineage>
</organism>
<keyword evidence="2" id="KW-0479">Metal-binding</keyword>
<name>A0A928YTI3_9GAMM</name>
<dbReference type="RefSeq" id="WP_193907419.1">
    <property type="nucleotide sequence ID" value="NZ_PRDL01000001.1"/>
</dbReference>
<gene>
    <name evidence="6" type="ORF">C4F51_04205</name>
</gene>
<proteinExistence type="predicted"/>
<feature type="domain" description="Rieske" evidence="5">
    <location>
        <begin position="3"/>
        <end position="104"/>
    </location>
</feature>
<protein>
    <submittedName>
        <fullName evidence="6">Rieske (2Fe-2S) protein</fullName>
    </submittedName>
</protein>
<dbReference type="Gene3D" id="2.102.10.10">
    <property type="entry name" value="Rieske [2Fe-2S] iron-sulphur domain"/>
    <property type="match status" value="1"/>
</dbReference>
<keyword evidence="3" id="KW-0408">Iron</keyword>
<keyword evidence="7" id="KW-1185">Reference proteome</keyword>
<evidence type="ECO:0000313" key="7">
    <source>
        <dbReference type="Proteomes" id="UP000652567"/>
    </source>
</evidence>
<keyword evidence="4" id="KW-0411">Iron-sulfur</keyword>
<evidence type="ECO:0000256" key="1">
    <source>
        <dbReference type="ARBA" id="ARBA00022714"/>
    </source>
</evidence>
<evidence type="ECO:0000256" key="3">
    <source>
        <dbReference type="ARBA" id="ARBA00023004"/>
    </source>
</evidence>
<dbReference type="CDD" id="cd03467">
    <property type="entry name" value="Rieske"/>
    <property type="match status" value="1"/>
</dbReference>
<dbReference type="Pfam" id="PF00355">
    <property type="entry name" value="Rieske"/>
    <property type="match status" value="1"/>
</dbReference>
<reference evidence="6" key="1">
    <citation type="submission" date="2018-07" db="EMBL/GenBank/DDBJ databases">
        <title>Genome assembly of strain Ka43.</title>
        <authorList>
            <person name="Kukolya J."/>
            <person name="Nagy I."/>
            <person name="Horvath B."/>
            <person name="Toth A."/>
        </authorList>
    </citation>
    <scope>NUCLEOTIDE SEQUENCE</scope>
    <source>
        <strain evidence="6">KB43</strain>
    </source>
</reference>
<dbReference type="SUPFAM" id="SSF50022">
    <property type="entry name" value="ISP domain"/>
    <property type="match status" value="1"/>
</dbReference>
<comment type="caution">
    <text evidence="6">The sequence shown here is derived from an EMBL/GenBank/DDBJ whole genome shotgun (WGS) entry which is preliminary data.</text>
</comment>
<dbReference type="AlphaFoldDB" id="A0A928YTI3"/>
<dbReference type="GO" id="GO:0051537">
    <property type="term" value="F:2 iron, 2 sulfur cluster binding"/>
    <property type="evidence" value="ECO:0007669"/>
    <property type="project" value="UniProtKB-KW"/>
</dbReference>
<sequence length="114" mass="12518">MNTPLFYEHELADRESRGFIINHLAIFAVRQYGVIHLYQNRCPHRGISLEWLEHQFLDASGELIQCATHGALFLPESGLCVSGPCRGQSLIPIAFTVIDGGVFPEIQGLGSGPA</sequence>
<evidence type="ECO:0000259" key="5">
    <source>
        <dbReference type="PROSITE" id="PS51296"/>
    </source>
</evidence>
<accession>A0A928YTI3</accession>
<dbReference type="InterPro" id="IPR036922">
    <property type="entry name" value="Rieske_2Fe-2S_sf"/>
</dbReference>
<evidence type="ECO:0000256" key="4">
    <source>
        <dbReference type="ARBA" id="ARBA00023014"/>
    </source>
</evidence>